<keyword evidence="4" id="KW-1185">Reference proteome</keyword>
<dbReference type="OrthoDB" id="5571224at2"/>
<keyword evidence="1" id="KW-1133">Transmembrane helix</keyword>
<protein>
    <submittedName>
        <fullName evidence="2">Uncharacterized protein</fullName>
    </submittedName>
</protein>
<dbReference type="AlphaFoldDB" id="A0A177NGS9"/>
<dbReference type="EMBL" id="LUUL01000080">
    <property type="protein sequence ID" value="OAI25549.1"/>
    <property type="molecule type" value="Genomic_DNA"/>
</dbReference>
<accession>A0A177NGS9</accession>
<evidence type="ECO:0000313" key="2">
    <source>
        <dbReference type="EMBL" id="OAI16643.1"/>
    </source>
</evidence>
<sequence>MKLRVVLKRFSHPQVRRRLKIGLSLWAAAIVLSLISKISYDIGYFKAQSLIEQKNAAMPVTRQFLTPEAAQRIVSGALKEDPNYPKTVVLQVVDNNPKLSAIIVENNKQKHIAWIVDMRLYFTGDLFSDNGYNLTQSMEYQNNIIAGPR</sequence>
<proteinExistence type="predicted"/>
<reference evidence="2 5" key="2">
    <citation type="submission" date="2016-03" db="EMBL/GenBank/DDBJ databases">
        <authorList>
            <person name="Ploux O."/>
        </authorList>
    </citation>
    <scope>NUCLEOTIDE SEQUENCE [LARGE SCALE GENOMIC DNA]</scope>
    <source>
        <strain evidence="2 5">R-45378</strain>
    </source>
</reference>
<feature type="transmembrane region" description="Helical" evidence="1">
    <location>
        <begin position="21"/>
        <end position="40"/>
    </location>
</feature>
<keyword evidence="1" id="KW-0472">Membrane</keyword>
<evidence type="ECO:0000313" key="5">
    <source>
        <dbReference type="Proteomes" id="UP000077857"/>
    </source>
</evidence>
<comment type="caution">
    <text evidence="2">The sequence shown here is derived from an EMBL/GenBank/DDBJ whole genome shotgun (WGS) entry which is preliminary data.</text>
</comment>
<reference evidence="3 4" key="1">
    <citation type="submission" date="2016-03" db="EMBL/GenBank/DDBJ databases">
        <authorList>
            <person name="Heylen K."/>
            <person name="De Vos P."/>
            <person name="Vekeman B."/>
        </authorList>
    </citation>
    <scope>NUCLEOTIDE SEQUENCE [LARGE SCALE GENOMIC DNA]</scope>
    <source>
        <strain evidence="3 4">R-49807</strain>
    </source>
</reference>
<evidence type="ECO:0000313" key="4">
    <source>
        <dbReference type="Proteomes" id="UP000077734"/>
    </source>
</evidence>
<evidence type="ECO:0000256" key="1">
    <source>
        <dbReference type="SAM" id="Phobius"/>
    </source>
</evidence>
<organism evidence="2 5">
    <name type="scientific">Methylomonas koyamae</name>
    <dbReference type="NCBI Taxonomy" id="702114"/>
    <lineage>
        <taxon>Bacteria</taxon>
        <taxon>Pseudomonadati</taxon>
        <taxon>Pseudomonadota</taxon>
        <taxon>Gammaproteobacteria</taxon>
        <taxon>Methylococcales</taxon>
        <taxon>Methylococcaceae</taxon>
        <taxon>Methylomonas</taxon>
    </lineage>
</organism>
<name>A0A177NGS9_9GAMM</name>
<keyword evidence="1" id="KW-0812">Transmembrane</keyword>
<dbReference type="Proteomes" id="UP000077857">
    <property type="component" value="Unassembled WGS sequence"/>
</dbReference>
<gene>
    <name evidence="3" type="ORF">A1356_00885</name>
    <name evidence="2" type="ORF">A1507_11595</name>
</gene>
<dbReference type="EMBL" id="LUUJ01000073">
    <property type="protein sequence ID" value="OAI16643.1"/>
    <property type="molecule type" value="Genomic_DNA"/>
</dbReference>
<dbReference type="KEGG" id="mko:MKLM6_0005"/>
<evidence type="ECO:0000313" key="3">
    <source>
        <dbReference type="EMBL" id="OAI25549.1"/>
    </source>
</evidence>
<dbReference type="Proteomes" id="UP000077734">
    <property type="component" value="Unassembled WGS sequence"/>
</dbReference>